<evidence type="ECO:0000259" key="8">
    <source>
        <dbReference type="Pfam" id="PF08439"/>
    </source>
</evidence>
<dbReference type="Proteomes" id="UP000516369">
    <property type="component" value="Chromosome"/>
</dbReference>
<dbReference type="PANTHER" id="PTHR11804">
    <property type="entry name" value="PROTEASE M3 THIMET OLIGOPEPTIDASE-RELATED"/>
    <property type="match status" value="1"/>
</dbReference>
<feature type="domain" description="Peptidase M3A/M3B catalytic" evidence="7">
    <location>
        <begin position="208"/>
        <end position="585"/>
    </location>
</feature>
<dbReference type="GO" id="GO:0006508">
    <property type="term" value="P:proteolysis"/>
    <property type="evidence" value="ECO:0007669"/>
    <property type="project" value="UniProtKB-KW"/>
</dbReference>
<dbReference type="AlphaFoldDB" id="A0A7H1MXF5"/>
<dbReference type="InterPro" id="IPR001567">
    <property type="entry name" value="Pept_M3A_M3B_dom"/>
</dbReference>
<dbReference type="SUPFAM" id="SSF55486">
    <property type="entry name" value="Metalloproteases ('zincins'), catalytic domain"/>
    <property type="match status" value="1"/>
</dbReference>
<dbReference type="Gene3D" id="1.10.1370.20">
    <property type="entry name" value="Oligoendopeptidase f, C-terminal domain"/>
    <property type="match status" value="1"/>
</dbReference>
<organism evidence="9 10">
    <name type="scientific">Defluviicoccus vanus</name>
    <dbReference type="NCBI Taxonomy" id="111831"/>
    <lineage>
        <taxon>Bacteria</taxon>
        <taxon>Pseudomonadati</taxon>
        <taxon>Pseudomonadota</taxon>
        <taxon>Alphaproteobacteria</taxon>
        <taxon>Rhodospirillales</taxon>
        <taxon>Rhodospirillaceae</taxon>
        <taxon>Defluviicoccus</taxon>
    </lineage>
</organism>
<evidence type="ECO:0000313" key="10">
    <source>
        <dbReference type="Proteomes" id="UP000516369"/>
    </source>
</evidence>
<keyword evidence="5 6" id="KW-0482">Metalloprotease</keyword>
<proteinExistence type="inferred from homology"/>
<evidence type="ECO:0000256" key="4">
    <source>
        <dbReference type="ARBA" id="ARBA00022833"/>
    </source>
</evidence>
<keyword evidence="10" id="KW-1185">Reference proteome</keyword>
<dbReference type="NCBIfam" id="TIGR02290">
    <property type="entry name" value="M3_fam_3"/>
    <property type="match status" value="1"/>
</dbReference>
<keyword evidence="4 6" id="KW-0862">Zinc</keyword>
<evidence type="ECO:0000313" key="9">
    <source>
        <dbReference type="EMBL" id="QNT68141.1"/>
    </source>
</evidence>
<dbReference type="KEGG" id="dvn:HQ394_00650"/>
<dbReference type="GO" id="GO:0004222">
    <property type="term" value="F:metalloendopeptidase activity"/>
    <property type="evidence" value="ECO:0007669"/>
    <property type="project" value="InterPro"/>
</dbReference>
<keyword evidence="2 6" id="KW-0479">Metal-binding</keyword>
<evidence type="ECO:0000256" key="5">
    <source>
        <dbReference type="ARBA" id="ARBA00023049"/>
    </source>
</evidence>
<dbReference type="InterPro" id="IPR011977">
    <property type="entry name" value="Pept_M3B_clade3"/>
</dbReference>
<comment type="similarity">
    <text evidence="6">Belongs to the peptidase M3 family.</text>
</comment>
<keyword evidence="3 6" id="KW-0378">Hydrolase</keyword>
<protein>
    <submittedName>
        <fullName evidence="9">M3 family oligoendopeptidase</fullName>
    </submittedName>
</protein>
<evidence type="ECO:0000256" key="6">
    <source>
        <dbReference type="RuleBase" id="RU003435"/>
    </source>
</evidence>
<dbReference type="RefSeq" id="WP_190261583.1">
    <property type="nucleotide sequence ID" value="NZ_CP053923.1"/>
</dbReference>
<dbReference type="PANTHER" id="PTHR11804:SF5">
    <property type="entry name" value="OLIGOENDOPEPTIDASE F"/>
    <property type="match status" value="1"/>
</dbReference>
<name>A0A7H1MXF5_9PROT</name>
<dbReference type="GO" id="GO:0046872">
    <property type="term" value="F:metal ion binding"/>
    <property type="evidence" value="ECO:0007669"/>
    <property type="project" value="UniProtKB-UniRule"/>
</dbReference>
<dbReference type="InterPro" id="IPR013647">
    <property type="entry name" value="OligopepF_N_dom"/>
</dbReference>
<dbReference type="CDD" id="cd09610">
    <property type="entry name" value="M3B_PepF"/>
    <property type="match status" value="1"/>
</dbReference>
<keyword evidence="1 6" id="KW-0645">Protease</keyword>
<dbReference type="Pfam" id="PF01432">
    <property type="entry name" value="Peptidase_M3"/>
    <property type="match status" value="1"/>
</dbReference>
<dbReference type="Gene3D" id="1.20.140.70">
    <property type="entry name" value="Oligopeptidase f, N-terminal domain"/>
    <property type="match status" value="1"/>
</dbReference>
<evidence type="ECO:0000256" key="2">
    <source>
        <dbReference type="ARBA" id="ARBA00022723"/>
    </source>
</evidence>
<comment type="cofactor">
    <cofactor evidence="6">
        <name>Zn(2+)</name>
        <dbReference type="ChEBI" id="CHEBI:29105"/>
    </cofactor>
    <text evidence="6">Binds 1 zinc ion.</text>
</comment>
<dbReference type="Pfam" id="PF08439">
    <property type="entry name" value="Peptidase_M3_N"/>
    <property type="match status" value="1"/>
</dbReference>
<dbReference type="GO" id="GO:0006518">
    <property type="term" value="P:peptide metabolic process"/>
    <property type="evidence" value="ECO:0007669"/>
    <property type="project" value="TreeGrafter"/>
</dbReference>
<evidence type="ECO:0000256" key="1">
    <source>
        <dbReference type="ARBA" id="ARBA00022670"/>
    </source>
</evidence>
<gene>
    <name evidence="9" type="ORF">HQ394_00650</name>
</gene>
<dbReference type="InterPro" id="IPR042088">
    <property type="entry name" value="OligoPept_F_C"/>
</dbReference>
<dbReference type="InterPro" id="IPR045090">
    <property type="entry name" value="Pept_M3A_M3B"/>
</dbReference>
<feature type="domain" description="Oligopeptidase F N-terminal" evidence="8">
    <location>
        <begin position="123"/>
        <end position="191"/>
    </location>
</feature>
<evidence type="ECO:0000256" key="3">
    <source>
        <dbReference type="ARBA" id="ARBA00022801"/>
    </source>
</evidence>
<accession>A0A7H1MXF5</accession>
<reference evidence="9 10" key="1">
    <citation type="submission" date="2020-05" db="EMBL/GenBank/DDBJ databases">
        <title>Complete closed genome sequence of Defluviicoccus vanus.</title>
        <authorList>
            <person name="Bessarab I."/>
            <person name="Arumugam K."/>
            <person name="Maszenan A.M."/>
            <person name="Seviour R.J."/>
            <person name="Williams R.B."/>
        </authorList>
    </citation>
    <scope>NUCLEOTIDE SEQUENCE [LARGE SCALE GENOMIC DNA]</scope>
    <source>
        <strain evidence="9 10">Ben 114</strain>
    </source>
</reference>
<dbReference type="EMBL" id="CP053923">
    <property type="protein sequence ID" value="QNT68141.1"/>
    <property type="molecule type" value="Genomic_DNA"/>
</dbReference>
<sequence length="602" mass="67817">MAIDAAAKTESAGSDSALPLWDLSDLYSGPASPQIDVDFDQAHEDAERFHTAYAGRLAALDGAELGTAIATYEAILERLHKVMSYAQLYFAEDMGDSARGRFLQTMQERYNAISTRTLFFILELNRLDDATVARQMEDAAAAHYASWVRDVGAFSSHQLSDEMEKLLHEKALTGATAWGRLFDRTLAALRFNVDGKPLTLADTMNFFDNPDTSVRRTAAKALGTGLADNIELFSLIANTLAKDKEIEDKWRGYPKPVSYRNLSNRVEDEVVDALVLAVKGAYSELAHRYYAMKARWFGQDVLDYWDRNAPLPGAVQQRYTWEEAQKLVLDAFGRFDPRMATIASQFFDRHWIDAAPRPGKDSGAFAHPVVPSAHPYILLNFYGRARDVTTLAHELGHGIHQLLAAEQGPLMSETPLTLAEGASVFGEMLVFRAVLDAQQDPRQRFHLLASKVENMLNTVVRQIAFHEFERRLHESRSNSELSAESINAIWMDVQAESLGPAFHFDDEYKYYWSYIPHFIHSPFYVYAYAFGDCLVNSLYQVYSEGHPGFQDKYLHMLGAGGTLHHSDLLQPFGLDARDPEFWRRGLSVVIDFIDELEALQEA</sequence>
<evidence type="ECO:0000259" key="7">
    <source>
        <dbReference type="Pfam" id="PF01432"/>
    </source>
</evidence>